<name>A0A6P2BKJ6_9ACTN</name>
<dbReference type="InterPro" id="IPR036625">
    <property type="entry name" value="E3-bd_dom_sf"/>
</dbReference>
<dbReference type="Proteomes" id="UP000460272">
    <property type="component" value="Unassembled WGS sequence"/>
</dbReference>
<evidence type="ECO:0000313" key="6">
    <source>
        <dbReference type="Proteomes" id="UP000460272"/>
    </source>
</evidence>
<feature type="region of interest" description="Disordered" evidence="2">
    <location>
        <begin position="54"/>
        <end position="76"/>
    </location>
</feature>
<sequence length="110" mass="11740">MAQRIQTLLIDDLDGGEAAGTVRFGLDGTEYEIDLSAAHSDELRKALEQYLAHARRTGGTSRSAGRGRRGSAAVDTAKVREWAKGQGIEVKDRGRVPAGVVEQYKTAAGV</sequence>
<keyword evidence="1" id="KW-0238">DNA-binding</keyword>
<dbReference type="GO" id="GO:0016746">
    <property type="term" value="F:acyltransferase activity"/>
    <property type="evidence" value="ECO:0007669"/>
    <property type="project" value="InterPro"/>
</dbReference>
<dbReference type="RefSeq" id="WP_145862428.1">
    <property type="nucleotide sequence ID" value="NZ_RPFW01000017.1"/>
</dbReference>
<evidence type="ECO:0000256" key="2">
    <source>
        <dbReference type="SAM" id="MobiDB-lite"/>
    </source>
</evidence>
<dbReference type="Pfam" id="PF23359">
    <property type="entry name" value="Lsr2_DNA-bd"/>
    <property type="match status" value="1"/>
</dbReference>
<dbReference type="Gene3D" id="3.30.60.230">
    <property type="entry name" value="Lsr2, dimerization domain"/>
    <property type="match status" value="1"/>
</dbReference>
<organism evidence="5 6">
    <name type="scientific">Trebonia kvetii</name>
    <dbReference type="NCBI Taxonomy" id="2480626"/>
    <lineage>
        <taxon>Bacteria</taxon>
        <taxon>Bacillati</taxon>
        <taxon>Actinomycetota</taxon>
        <taxon>Actinomycetes</taxon>
        <taxon>Streptosporangiales</taxon>
        <taxon>Treboniaceae</taxon>
        <taxon>Trebonia</taxon>
    </lineage>
</organism>
<dbReference type="InterPro" id="IPR042261">
    <property type="entry name" value="Lsr2-like_dimerization"/>
</dbReference>
<accession>A0A6P2BKJ6</accession>
<feature type="domain" description="Lsr2 DNA-binding" evidence="4">
    <location>
        <begin position="72"/>
        <end position="107"/>
    </location>
</feature>
<dbReference type="Pfam" id="PF11774">
    <property type="entry name" value="Lsr2"/>
    <property type="match status" value="1"/>
</dbReference>
<keyword evidence="6" id="KW-1185">Reference proteome</keyword>
<comment type="caution">
    <text evidence="5">The sequence shown here is derived from an EMBL/GenBank/DDBJ whole genome shotgun (WGS) entry which is preliminary data.</text>
</comment>
<evidence type="ECO:0000256" key="1">
    <source>
        <dbReference type="ARBA" id="ARBA00023125"/>
    </source>
</evidence>
<gene>
    <name evidence="5" type="ORF">EAS64_42665</name>
</gene>
<dbReference type="OrthoDB" id="4113332at2"/>
<feature type="domain" description="Lsr2 dimerization" evidence="3">
    <location>
        <begin position="1"/>
        <end position="58"/>
    </location>
</feature>
<dbReference type="Gene3D" id="4.10.320.10">
    <property type="entry name" value="E3-binding domain"/>
    <property type="match status" value="1"/>
</dbReference>
<evidence type="ECO:0000259" key="3">
    <source>
        <dbReference type="Pfam" id="PF11774"/>
    </source>
</evidence>
<dbReference type="GO" id="GO:0003677">
    <property type="term" value="F:DNA binding"/>
    <property type="evidence" value="ECO:0007669"/>
    <property type="project" value="UniProtKB-KW"/>
</dbReference>
<dbReference type="InterPro" id="IPR055370">
    <property type="entry name" value="Lsr2_DNA-bd"/>
</dbReference>
<evidence type="ECO:0000313" key="5">
    <source>
        <dbReference type="EMBL" id="TVY98962.1"/>
    </source>
</evidence>
<dbReference type="InterPro" id="IPR024412">
    <property type="entry name" value="Lsr2_dim_dom"/>
</dbReference>
<proteinExistence type="predicted"/>
<dbReference type="EMBL" id="RPFW01000017">
    <property type="protein sequence ID" value="TVY98962.1"/>
    <property type="molecule type" value="Genomic_DNA"/>
</dbReference>
<reference evidence="5 6" key="1">
    <citation type="submission" date="2018-11" db="EMBL/GenBank/DDBJ databases">
        <title>Trebonia kvetii gen.nov., sp.nov., a novel acidophilic actinobacterium, and proposal of the new actinobacterial family Treboniaceae fam. nov.</title>
        <authorList>
            <person name="Rapoport D."/>
            <person name="Sagova-Mareckova M."/>
            <person name="Sedlacek I."/>
            <person name="Provaznik J."/>
            <person name="Kralova S."/>
            <person name="Pavlinic D."/>
            <person name="Benes V."/>
            <person name="Kopecky J."/>
        </authorList>
    </citation>
    <scope>NUCLEOTIDE SEQUENCE [LARGE SCALE GENOMIC DNA]</scope>
    <source>
        <strain evidence="5 6">15Tr583</strain>
    </source>
</reference>
<evidence type="ECO:0000259" key="4">
    <source>
        <dbReference type="Pfam" id="PF23359"/>
    </source>
</evidence>
<dbReference type="AlphaFoldDB" id="A0A6P2BKJ6"/>
<protein>
    <submittedName>
        <fullName evidence="5">Lsr2 family protein</fullName>
    </submittedName>
</protein>